<evidence type="ECO:0000313" key="3">
    <source>
        <dbReference type="Proteomes" id="UP001589828"/>
    </source>
</evidence>
<keyword evidence="1" id="KW-1133">Transmembrane helix</keyword>
<evidence type="ECO:0000313" key="2">
    <source>
        <dbReference type="EMBL" id="MFC0514260.1"/>
    </source>
</evidence>
<keyword evidence="3" id="KW-1185">Reference proteome</keyword>
<keyword evidence="1" id="KW-0472">Membrane</keyword>
<dbReference type="EMBL" id="JBHLTS010000020">
    <property type="protein sequence ID" value="MFC0514260.1"/>
    <property type="molecule type" value="Genomic_DNA"/>
</dbReference>
<organism evidence="2 3">
    <name type="scientific">Mucilaginibacter angelicae</name>
    <dbReference type="NCBI Taxonomy" id="869718"/>
    <lineage>
        <taxon>Bacteria</taxon>
        <taxon>Pseudomonadati</taxon>
        <taxon>Bacteroidota</taxon>
        <taxon>Sphingobacteriia</taxon>
        <taxon>Sphingobacteriales</taxon>
        <taxon>Sphingobacteriaceae</taxon>
        <taxon>Mucilaginibacter</taxon>
    </lineage>
</organism>
<evidence type="ECO:0000256" key="1">
    <source>
        <dbReference type="SAM" id="Phobius"/>
    </source>
</evidence>
<evidence type="ECO:0008006" key="4">
    <source>
        <dbReference type="Google" id="ProtNLM"/>
    </source>
</evidence>
<gene>
    <name evidence="2" type="ORF">ACFFGT_08620</name>
</gene>
<feature type="transmembrane region" description="Helical" evidence="1">
    <location>
        <begin position="12"/>
        <end position="32"/>
    </location>
</feature>
<proteinExistence type="predicted"/>
<keyword evidence="1" id="KW-0812">Transmembrane</keyword>
<dbReference type="RefSeq" id="WP_377022113.1">
    <property type="nucleotide sequence ID" value="NZ_JBHLTS010000020.1"/>
</dbReference>
<reference evidence="2 3" key="1">
    <citation type="submission" date="2024-09" db="EMBL/GenBank/DDBJ databases">
        <authorList>
            <person name="Sun Q."/>
            <person name="Mori K."/>
        </authorList>
    </citation>
    <scope>NUCLEOTIDE SEQUENCE [LARGE SCALE GENOMIC DNA]</scope>
    <source>
        <strain evidence="2 3">NCAIM B.02415</strain>
    </source>
</reference>
<protein>
    <recommendedName>
        <fullName evidence="4">YtxH domain-containing protein</fullName>
    </recommendedName>
</protein>
<sequence>MKNLFKKEDNTRLIVAVAAGAVLAGTLAYLFLTESGGEVIQSIKHKLKDEAKDLASGIVSDKTGVKKKTVKKVADHIVE</sequence>
<name>A0ABV6L478_9SPHI</name>
<accession>A0ABV6L478</accession>
<dbReference type="Proteomes" id="UP001589828">
    <property type="component" value="Unassembled WGS sequence"/>
</dbReference>
<comment type="caution">
    <text evidence="2">The sequence shown here is derived from an EMBL/GenBank/DDBJ whole genome shotgun (WGS) entry which is preliminary data.</text>
</comment>